<evidence type="ECO:0000256" key="1">
    <source>
        <dbReference type="ARBA" id="ARBA00022649"/>
    </source>
</evidence>
<name>A0A068T4X5_NEOGA</name>
<dbReference type="InterPro" id="IPR007712">
    <property type="entry name" value="RelE/ParE_toxin"/>
</dbReference>
<dbReference type="InterPro" id="IPR035093">
    <property type="entry name" value="RelE/ParE_toxin_dom_sf"/>
</dbReference>
<evidence type="ECO:0000313" key="3">
    <source>
        <dbReference type="Proteomes" id="UP000028186"/>
    </source>
</evidence>
<evidence type="ECO:0000313" key="2">
    <source>
        <dbReference type="EMBL" id="CDN53106.1"/>
    </source>
</evidence>
<keyword evidence="1" id="KW-1277">Toxin-antitoxin system</keyword>
<reference evidence="3" key="1">
    <citation type="journal article" date="2014" name="BMC Genomics">
        <title>Genome sequencing of two Neorhizobium galegae strains reveals a noeT gene responsible for the unusual acetylation of the nodulation factors.</title>
        <authorList>
            <person name="Osterman J."/>
            <person name="Marsh J."/>
            <person name="Laine P.K."/>
            <person name="Zeng Z."/>
            <person name="Alatalo E."/>
            <person name="Sullivan J.T."/>
            <person name="Young J.P."/>
            <person name="Thomas-Oates J."/>
            <person name="Paulin L."/>
            <person name="Lindstrom K."/>
        </authorList>
    </citation>
    <scope>NUCLEOTIDE SEQUENCE [LARGE SCALE GENOMIC DNA]</scope>
    <source>
        <strain evidence="3">HAMBI 1141</strain>
    </source>
</reference>
<dbReference type="KEGG" id="ngl:RG1141_CH07460"/>
<dbReference type="HOGENOM" id="CLU_147162_10_0_5"/>
<sequence length="105" mass="11867">MKYSVILSLEARLDLADLFDYLSGKTGDDFARAYIRRIIDHCNGFSTFPKRGTLRNDVEPGLRLVGYRRKATIAFRVDENTVTIARILYGGKSLTGADDVEDDEF</sequence>
<protein>
    <submittedName>
        <fullName evidence="2">Putative plasmid stabilisation protein</fullName>
    </submittedName>
</protein>
<proteinExistence type="predicted"/>
<dbReference type="EMBL" id="HG938355">
    <property type="protein sequence ID" value="CDN53106.1"/>
    <property type="molecule type" value="Genomic_DNA"/>
</dbReference>
<dbReference type="eggNOG" id="COG3668">
    <property type="taxonomic scope" value="Bacteria"/>
</dbReference>
<organism evidence="2 3">
    <name type="scientific">Neorhizobium galegae bv. officinalis bv. officinalis str. HAMBI 1141</name>
    <dbReference type="NCBI Taxonomy" id="1028801"/>
    <lineage>
        <taxon>Bacteria</taxon>
        <taxon>Pseudomonadati</taxon>
        <taxon>Pseudomonadota</taxon>
        <taxon>Alphaproteobacteria</taxon>
        <taxon>Hyphomicrobiales</taxon>
        <taxon>Rhizobiaceae</taxon>
        <taxon>Rhizobium/Agrobacterium group</taxon>
        <taxon>Neorhizobium</taxon>
    </lineage>
</organism>
<dbReference type="Pfam" id="PF05016">
    <property type="entry name" value="ParE_toxin"/>
    <property type="match status" value="1"/>
</dbReference>
<accession>A0A068T4X5</accession>
<dbReference type="PATRIC" id="fig|1028801.3.peg.759"/>
<dbReference type="Gene3D" id="3.30.2310.20">
    <property type="entry name" value="RelE-like"/>
    <property type="match status" value="1"/>
</dbReference>
<dbReference type="RefSeq" id="WP_038540980.1">
    <property type="nucleotide sequence ID" value="NZ_HG938355.1"/>
</dbReference>
<gene>
    <name evidence="2" type="ORF">RG1141_CH07460</name>
</gene>
<dbReference type="AlphaFoldDB" id="A0A068T4X5"/>
<dbReference type="Proteomes" id="UP000028186">
    <property type="component" value="Chromosome I"/>
</dbReference>